<organism evidence="1 2">
    <name type="scientific">Deinococcus radiotolerans</name>
    <dbReference type="NCBI Taxonomy" id="1309407"/>
    <lineage>
        <taxon>Bacteria</taxon>
        <taxon>Thermotogati</taxon>
        <taxon>Deinococcota</taxon>
        <taxon>Deinococci</taxon>
        <taxon>Deinococcales</taxon>
        <taxon>Deinococcaceae</taxon>
        <taxon>Deinococcus</taxon>
    </lineage>
</organism>
<dbReference type="Proteomes" id="UP000604341">
    <property type="component" value="Unassembled WGS sequence"/>
</dbReference>
<gene>
    <name evidence="1" type="ORF">GCM10010844_41030</name>
</gene>
<evidence type="ECO:0000313" key="1">
    <source>
        <dbReference type="EMBL" id="GGL17997.1"/>
    </source>
</evidence>
<proteinExistence type="predicted"/>
<accession>A0ABQ2FQY3</accession>
<name>A0ABQ2FQY3_9DEIO</name>
<evidence type="ECO:0000313" key="2">
    <source>
        <dbReference type="Proteomes" id="UP000604341"/>
    </source>
</evidence>
<protein>
    <recommendedName>
        <fullName evidence="3">MalT-like TPR region domain-containing protein</fullName>
    </recommendedName>
</protein>
<reference evidence="2" key="1">
    <citation type="journal article" date="2019" name="Int. J. Syst. Evol. Microbiol.">
        <title>The Global Catalogue of Microorganisms (GCM) 10K type strain sequencing project: providing services to taxonomists for standard genome sequencing and annotation.</title>
        <authorList>
            <consortium name="The Broad Institute Genomics Platform"/>
            <consortium name="The Broad Institute Genome Sequencing Center for Infectious Disease"/>
            <person name="Wu L."/>
            <person name="Ma J."/>
        </authorList>
    </citation>
    <scope>NUCLEOTIDE SEQUENCE [LARGE SCALE GENOMIC DNA]</scope>
    <source>
        <strain evidence="2">JCM 19173</strain>
    </source>
</reference>
<sequence length="411" mass="43947">MLDEHRRIAWRTWFQVEYPNLMAALTGAVARGDYLSAAYQGRNLHREWNNRGVAEMALPVMRSLLPHLDGPAHLEARAWVLLTAEALALYSGVPPVGDAVAAARATNDEFLLICALYIRAYGTQQRGGPAHRALMAEMYDGAVRTGRPAPLALTLRSRASVALFQGDGPAACADLERGLDLIRRLGPTFIQADLHLLMGQVHALQGALDAAEQCLRSALHLFTLLGFRPEASTCLSSLALVSLLRTGAEALGAVQAAQAWCEQADATFSAQARFAVRDNVNAQGFVFSAAGRLPEAQACFERDVLAARSYGNRQGELMARLGLGRLALQRREWTLASSILSAVICDADAVNGHVPVRWLALAGLTQAHQRLGEKEAARASWTAARQAGQGLGAVLPRVVVGPVLNTAAAGG</sequence>
<evidence type="ECO:0008006" key="3">
    <source>
        <dbReference type="Google" id="ProtNLM"/>
    </source>
</evidence>
<keyword evidence="2" id="KW-1185">Reference proteome</keyword>
<dbReference type="Gene3D" id="1.25.40.10">
    <property type="entry name" value="Tetratricopeptide repeat domain"/>
    <property type="match status" value="1"/>
</dbReference>
<dbReference type="SUPFAM" id="SSF48452">
    <property type="entry name" value="TPR-like"/>
    <property type="match status" value="1"/>
</dbReference>
<dbReference type="InterPro" id="IPR011990">
    <property type="entry name" value="TPR-like_helical_dom_sf"/>
</dbReference>
<comment type="caution">
    <text evidence="1">The sequence shown here is derived from an EMBL/GenBank/DDBJ whole genome shotgun (WGS) entry which is preliminary data.</text>
</comment>
<dbReference type="EMBL" id="BMPE01000026">
    <property type="protein sequence ID" value="GGL17997.1"/>
    <property type="molecule type" value="Genomic_DNA"/>
</dbReference>